<reference evidence="2" key="1">
    <citation type="submission" date="2013-04" db="EMBL/GenBank/DDBJ databases">
        <title>Genome annotation of the coffee rust (Hemileia vastatrix) contributes to the gene repertoire catalogue of the Pucciniales.</title>
        <authorList>
            <person name="Cristancho M.M."/>
            <person name="Botero D.O."/>
            <person name="Giraldo W.G."/>
            <person name="Tabima J.F."/>
            <person name="Riano-Pachon D.M."/>
            <person name="Escobar C."/>
            <person name="Rozo Y.I."/>
            <person name="Rivera L.F."/>
            <person name="Restrepo S."/>
            <person name="Gaitan A.L."/>
        </authorList>
    </citation>
    <scope>NUCLEOTIDE SEQUENCE</scope>
</reference>
<protein>
    <submittedName>
        <fullName evidence="2">Putative secreted protein</fullName>
    </submittedName>
</protein>
<feature type="chain" id="PRO_5004595240" evidence="1">
    <location>
        <begin position="23"/>
        <end position="87"/>
    </location>
</feature>
<dbReference type="EMBL" id="KF018015">
    <property type="protein sequence ID" value="AGT80093.1"/>
    <property type="molecule type" value="Genomic_DNA"/>
</dbReference>
<feature type="signal peptide" evidence="1">
    <location>
        <begin position="1"/>
        <end position="22"/>
    </location>
</feature>
<keyword evidence="1" id="KW-0732">Signal</keyword>
<organism evidence="2">
    <name type="scientific">Hemileia vastatrix</name>
    <dbReference type="NCBI Taxonomy" id="203904"/>
    <lineage>
        <taxon>Eukaryota</taxon>
        <taxon>Fungi</taxon>
        <taxon>Dikarya</taxon>
        <taxon>Basidiomycota</taxon>
        <taxon>Pucciniomycotina</taxon>
        <taxon>Pucciniomycetes</taxon>
        <taxon>Pucciniales</taxon>
        <taxon>Zaghouaniaceae</taxon>
        <taxon>Hemileia</taxon>
    </lineage>
</organism>
<sequence length="87" mass="9646">MFSKSFIVLCFTLAAAIEECSASLNLVLKQTITVTKQVEVRQSFVSGLESRFGNDLNYEAFQVARCPIRETLSAYSSSPYSSDSFSE</sequence>
<evidence type="ECO:0000256" key="1">
    <source>
        <dbReference type="SAM" id="SignalP"/>
    </source>
</evidence>
<dbReference type="AlphaFoldDB" id="T1UN94"/>
<proteinExistence type="predicted"/>
<name>T1UN94_9BASI</name>
<evidence type="ECO:0000313" key="2">
    <source>
        <dbReference type="EMBL" id="AGT80093.1"/>
    </source>
</evidence>
<accession>T1UN94</accession>